<organism evidence="10 11">
    <name type="scientific">Cyprinus carpio</name>
    <name type="common">Common carp</name>
    <dbReference type="NCBI Taxonomy" id="7962"/>
    <lineage>
        <taxon>Eukaryota</taxon>
        <taxon>Metazoa</taxon>
        <taxon>Chordata</taxon>
        <taxon>Craniata</taxon>
        <taxon>Vertebrata</taxon>
        <taxon>Euteleostomi</taxon>
        <taxon>Actinopterygii</taxon>
        <taxon>Neopterygii</taxon>
        <taxon>Teleostei</taxon>
        <taxon>Ostariophysi</taxon>
        <taxon>Cypriniformes</taxon>
        <taxon>Cyprinidae</taxon>
        <taxon>Cyprininae</taxon>
        <taxon>Cyprinus</taxon>
    </lineage>
</organism>
<evidence type="ECO:0000256" key="4">
    <source>
        <dbReference type="ARBA" id="ARBA00005975"/>
    </source>
</evidence>
<reference evidence="10" key="1">
    <citation type="submission" date="2025-08" db="UniProtKB">
        <authorList>
            <consortium name="Ensembl"/>
        </authorList>
    </citation>
    <scope>IDENTIFICATION</scope>
</reference>
<evidence type="ECO:0000256" key="2">
    <source>
        <dbReference type="ARBA" id="ARBA00004414"/>
    </source>
</evidence>
<dbReference type="InterPro" id="IPR037519">
    <property type="entry name" value="LITAF_fam"/>
</dbReference>
<dbReference type="GO" id="GO:0098560">
    <property type="term" value="C:cytoplasmic side of late endosome membrane"/>
    <property type="evidence" value="ECO:0007669"/>
    <property type="project" value="TreeGrafter"/>
</dbReference>
<keyword evidence="7 8" id="KW-0472">Membrane</keyword>
<evidence type="ECO:0000256" key="8">
    <source>
        <dbReference type="SAM" id="Phobius"/>
    </source>
</evidence>
<dbReference type="AlphaFoldDB" id="A0A8C2ERW6"/>
<name>A0A8C2ERW6_CYPCA</name>
<dbReference type="SMART" id="SM00714">
    <property type="entry name" value="LITAF"/>
    <property type="match status" value="1"/>
</dbReference>
<proteinExistence type="inferred from homology"/>
<comment type="similarity">
    <text evidence="4">Belongs to the CDIP1/LITAF family.</text>
</comment>
<evidence type="ECO:0000256" key="5">
    <source>
        <dbReference type="ARBA" id="ARBA00022723"/>
    </source>
</evidence>
<sequence length="187" mass="20815">MDIPACASATAGSTSSPPAYNDFNKFPLYEEIIPDSPPPDYTLAIAPPADRERVNFQEISQNPNRRSANPYPVLNVPRIQIVEHREQTFIQQIVQPVAPQVVMVQPQQMLVLLDDTPTMTVCKYCNKSIITNVKYKSGSAAWGMCCLLTVLGLICGCCLIPFFVSGFKDAHHSCPYCHKHLGIYTRK</sequence>
<dbReference type="Proteomes" id="UP000694701">
    <property type="component" value="Unplaced"/>
</dbReference>
<evidence type="ECO:0000313" key="11">
    <source>
        <dbReference type="Proteomes" id="UP000694701"/>
    </source>
</evidence>
<dbReference type="PANTHER" id="PTHR23292:SF45">
    <property type="entry name" value="LIPOPOLYSACCHARIDE-INDUCED TUMOR NECROSIS FACTOR-ALPHA FACTOR HOMOLOG"/>
    <property type="match status" value="1"/>
</dbReference>
<evidence type="ECO:0000259" key="9">
    <source>
        <dbReference type="PROSITE" id="PS51837"/>
    </source>
</evidence>
<dbReference type="GO" id="GO:0008270">
    <property type="term" value="F:zinc ion binding"/>
    <property type="evidence" value="ECO:0007669"/>
    <property type="project" value="TreeGrafter"/>
</dbReference>
<dbReference type="InterPro" id="IPR006629">
    <property type="entry name" value="LITAF"/>
</dbReference>
<dbReference type="Pfam" id="PF10601">
    <property type="entry name" value="zf-LITAF-like"/>
    <property type="match status" value="1"/>
</dbReference>
<keyword evidence="8" id="KW-0812">Transmembrane</keyword>
<keyword evidence="8" id="KW-1133">Transmembrane helix</keyword>
<dbReference type="PROSITE" id="PS51837">
    <property type="entry name" value="LITAF"/>
    <property type="match status" value="1"/>
</dbReference>
<evidence type="ECO:0000256" key="6">
    <source>
        <dbReference type="ARBA" id="ARBA00022833"/>
    </source>
</evidence>
<dbReference type="GO" id="GO:0098574">
    <property type="term" value="C:cytoplasmic side of lysosomal membrane"/>
    <property type="evidence" value="ECO:0007669"/>
    <property type="project" value="TreeGrafter"/>
</dbReference>
<protein>
    <submittedName>
        <fullName evidence="10">Si:dkeyp-75b4.8</fullName>
    </submittedName>
</protein>
<dbReference type="PANTHER" id="PTHR23292">
    <property type="entry name" value="LIPOPOLYSACCHARIDE-INDUCED TUMOR NECROSIS FACTOR-ALPHA FACTOR"/>
    <property type="match status" value="1"/>
</dbReference>
<comment type="subcellular location">
    <subcellularLocation>
        <location evidence="1">Endosome membrane</location>
        <topology evidence="1">Peripheral membrane protein</topology>
        <orientation evidence="1">Cytoplasmic side</orientation>
    </subcellularLocation>
    <subcellularLocation>
        <location evidence="2">Late endosome membrane</location>
    </subcellularLocation>
    <subcellularLocation>
        <location evidence="3">Lysosome membrane</location>
        <topology evidence="3">Peripheral membrane protein</topology>
        <orientation evidence="3">Cytoplasmic side</orientation>
    </subcellularLocation>
</comment>
<feature type="transmembrane region" description="Helical" evidence="8">
    <location>
        <begin position="140"/>
        <end position="164"/>
    </location>
</feature>
<evidence type="ECO:0000313" key="10">
    <source>
        <dbReference type="Ensembl" id="ENSCCRP00020045776.1"/>
    </source>
</evidence>
<accession>A0A8C2ERW6</accession>
<evidence type="ECO:0000256" key="7">
    <source>
        <dbReference type="ARBA" id="ARBA00023136"/>
    </source>
</evidence>
<dbReference type="Ensembl" id="ENSCCRT00020049928.1">
    <property type="protein sequence ID" value="ENSCCRP00020045776.1"/>
    <property type="gene ID" value="ENSCCRG00020020385.1"/>
</dbReference>
<evidence type="ECO:0000256" key="1">
    <source>
        <dbReference type="ARBA" id="ARBA00004125"/>
    </source>
</evidence>
<evidence type="ECO:0000256" key="3">
    <source>
        <dbReference type="ARBA" id="ARBA00004630"/>
    </source>
</evidence>
<gene>
    <name evidence="10" type="primary">si:dkeyp-75b4.8</name>
</gene>
<feature type="domain" description="LITAF" evidence="9">
    <location>
        <begin position="99"/>
        <end position="186"/>
    </location>
</feature>
<dbReference type="GO" id="GO:0005634">
    <property type="term" value="C:nucleus"/>
    <property type="evidence" value="ECO:0007669"/>
    <property type="project" value="TreeGrafter"/>
</dbReference>
<keyword evidence="6" id="KW-0862">Zinc</keyword>
<keyword evidence="5" id="KW-0479">Metal-binding</keyword>